<dbReference type="Pfam" id="PF05753">
    <property type="entry name" value="TRAP_beta"/>
    <property type="match status" value="1"/>
</dbReference>
<keyword evidence="1" id="KW-0812">Transmembrane</keyword>
<accession>A0AAV3NT98</accession>
<keyword evidence="1" id="KW-0472">Membrane</keyword>
<evidence type="ECO:0000256" key="1">
    <source>
        <dbReference type="SAM" id="Phobius"/>
    </source>
</evidence>
<evidence type="ECO:0000313" key="3">
    <source>
        <dbReference type="EMBL" id="GAA0140988.1"/>
    </source>
</evidence>
<keyword evidence="1" id="KW-1133">Transmembrane helix</keyword>
<feature type="chain" id="PRO_5043864714" evidence="2">
    <location>
        <begin position="26"/>
        <end position="186"/>
    </location>
</feature>
<keyword evidence="4" id="KW-1185">Reference proteome</keyword>
<organism evidence="3 4">
    <name type="scientific">Lithospermum erythrorhizon</name>
    <name type="common">Purple gromwell</name>
    <name type="synonym">Lithospermum officinale var. erythrorhizon</name>
    <dbReference type="NCBI Taxonomy" id="34254"/>
    <lineage>
        <taxon>Eukaryota</taxon>
        <taxon>Viridiplantae</taxon>
        <taxon>Streptophyta</taxon>
        <taxon>Embryophyta</taxon>
        <taxon>Tracheophyta</taxon>
        <taxon>Spermatophyta</taxon>
        <taxon>Magnoliopsida</taxon>
        <taxon>eudicotyledons</taxon>
        <taxon>Gunneridae</taxon>
        <taxon>Pentapetalae</taxon>
        <taxon>asterids</taxon>
        <taxon>lamiids</taxon>
        <taxon>Boraginales</taxon>
        <taxon>Boraginaceae</taxon>
        <taxon>Boraginoideae</taxon>
        <taxon>Lithospermeae</taxon>
        <taxon>Lithospermum</taxon>
    </lineage>
</organism>
<dbReference type="PANTHER" id="PTHR12861">
    <property type="entry name" value="TRANSLOCON-ASSOCIATED PROTEIN, BETA SUBUNIT PRECURSOR TRAP-BETA SIGNAL SEQUENCE RECEPTOR BETA SUBUNIT"/>
    <property type="match status" value="1"/>
</dbReference>
<feature type="transmembrane region" description="Helical" evidence="1">
    <location>
        <begin position="160"/>
        <end position="178"/>
    </location>
</feature>
<name>A0AAV3NT98_LITER</name>
<gene>
    <name evidence="3" type="ORF">LIER_02232</name>
</gene>
<dbReference type="EMBL" id="BAABME010000240">
    <property type="protein sequence ID" value="GAA0140988.1"/>
    <property type="molecule type" value="Genomic_DNA"/>
</dbReference>
<keyword evidence="2" id="KW-0732">Signal</keyword>
<dbReference type="Proteomes" id="UP001454036">
    <property type="component" value="Unassembled WGS sequence"/>
</dbReference>
<evidence type="ECO:0000313" key="4">
    <source>
        <dbReference type="Proteomes" id="UP001454036"/>
    </source>
</evidence>
<dbReference type="GO" id="GO:0005783">
    <property type="term" value="C:endoplasmic reticulum"/>
    <property type="evidence" value="ECO:0007669"/>
    <property type="project" value="TreeGrafter"/>
</dbReference>
<feature type="signal peptide" evidence="2">
    <location>
        <begin position="1"/>
        <end position="25"/>
    </location>
</feature>
<protein>
    <submittedName>
        <fullName evidence="3">Membrane traffic protein</fullName>
    </submittedName>
</protein>
<proteinExistence type="predicted"/>
<dbReference type="PANTHER" id="PTHR12861:SF3">
    <property type="entry name" value="TRANSLOCON-ASSOCIATED PROTEIN SUBUNIT BETA"/>
    <property type="match status" value="1"/>
</dbReference>
<evidence type="ECO:0000256" key="2">
    <source>
        <dbReference type="SAM" id="SignalP"/>
    </source>
</evidence>
<comment type="caution">
    <text evidence="3">The sequence shown here is derived from an EMBL/GenBank/DDBJ whole genome shotgun (WGS) entry which is preliminary data.</text>
</comment>
<sequence length="186" mass="20536">MAQQPTIFVVLLSVFLTSFSALGLSENPFMVAHKRVTLTKLKSSSAERVSVSIDIYNRGSATAYDITLSDDSWDNDVFHIVSGNTSITWGKLEAGSELSHSFELESDVKIVYHGSPALITYRIPTQAKLQEAYSTPIVPLEILADPVSFKKTELNLLAKYGSHISVILMIVLFTRIITSPSKKKKN</sequence>
<dbReference type="AlphaFoldDB" id="A0AAV3NT98"/>
<reference evidence="3 4" key="1">
    <citation type="submission" date="2024-01" db="EMBL/GenBank/DDBJ databases">
        <title>The complete chloroplast genome sequence of Lithospermum erythrorhizon: insights into the phylogenetic relationship among Boraginaceae species and the maternal lineages of purple gromwells.</title>
        <authorList>
            <person name="Okada T."/>
            <person name="Watanabe K."/>
        </authorList>
    </citation>
    <scope>NUCLEOTIDE SEQUENCE [LARGE SCALE GENOMIC DNA]</scope>
</reference>